<organism evidence="8 9">
    <name type="scientific">Verminephrobacter eiseniae (strain EF01-2)</name>
    <dbReference type="NCBI Taxonomy" id="391735"/>
    <lineage>
        <taxon>Bacteria</taxon>
        <taxon>Pseudomonadati</taxon>
        <taxon>Pseudomonadota</taxon>
        <taxon>Betaproteobacteria</taxon>
        <taxon>Burkholderiales</taxon>
        <taxon>Comamonadaceae</taxon>
        <taxon>Verminephrobacter</taxon>
    </lineage>
</organism>
<protein>
    <submittedName>
        <fullName evidence="8">Acyl-CoA dehydrogenase domain protein</fullName>
    </submittedName>
</protein>
<dbReference type="GO" id="GO:0003995">
    <property type="term" value="F:acyl-CoA dehydrogenase activity"/>
    <property type="evidence" value="ECO:0007669"/>
    <property type="project" value="TreeGrafter"/>
</dbReference>
<dbReference type="InterPro" id="IPR037069">
    <property type="entry name" value="AcylCoA_DH/ox_N_sf"/>
</dbReference>
<dbReference type="GO" id="GO:0050660">
    <property type="term" value="F:flavin adenine dinucleotide binding"/>
    <property type="evidence" value="ECO:0007669"/>
    <property type="project" value="InterPro"/>
</dbReference>
<proteinExistence type="inferred from homology"/>
<dbReference type="Pfam" id="PF00441">
    <property type="entry name" value="Acyl-CoA_dh_1"/>
    <property type="match status" value="1"/>
</dbReference>
<evidence type="ECO:0000259" key="7">
    <source>
        <dbReference type="Pfam" id="PF00441"/>
    </source>
</evidence>
<dbReference type="KEGG" id="vei:Veis_4039"/>
<feature type="region of interest" description="Disordered" evidence="6">
    <location>
        <begin position="344"/>
        <end position="382"/>
    </location>
</feature>
<dbReference type="InterPro" id="IPR036250">
    <property type="entry name" value="AcylCo_DH-like_C"/>
</dbReference>
<name>A1WQ37_VEREI</name>
<evidence type="ECO:0000313" key="9">
    <source>
        <dbReference type="Proteomes" id="UP000000374"/>
    </source>
</evidence>
<gene>
    <name evidence="8" type="ordered locus">Veis_4039</name>
</gene>
<dbReference type="AlphaFoldDB" id="A1WQ37"/>
<dbReference type="HOGENOM" id="CLU_018204_5_0_4"/>
<keyword evidence="4" id="KW-0274">FAD</keyword>
<reference evidence="9" key="1">
    <citation type="submission" date="2006-12" db="EMBL/GenBank/DDBJ databases">
        <title>Complete sequence of chromosome 1 of Verminephrobacter eiseniae EF01-2.</title>
        <authorList>
            <person name="Copeland A."/>
            <person name="Lucas S."/>
            <person name="Lapidus A."/>
            <person name="Barry K."/>
            <person name="Detter J.C."/>
            <person name="Glavina del Rio T."/>
            <person name="Dalin E."/>
            <person name="Tice H."/>
            <person name="Pitluck S."/>
            <person name="Chertkov O."/>
            <person name="Brettin T."/>
            <person name="Bruce D."/>
            <person name="Han C."/>
            <person name="Tapia R."/>
            <person name="Gilna P."/>
            <person name="Schmutz J."/>
            <person name="Larimer F."/>
            <person name="Land M."/>
            <person name="Hauser L."/>
            <person name="Kyrpides N."/>
            <person name="Kim E."/>
            <person name="Stahl D."/>
            <person name="Richardson P."/>
        </authorList>
    </citation>
    <scope>NUCLEOTIDE SEQUENCE [LARGE SCALE GENOMIC DNA]</scope>
    <source>
        <strain evidence="9">EF01-2</strain>
    </source>
</reference>
<keyword evidence="3" id="KW-0285">Flavoprotein</keyword>
<comment type="cofactor">
    <cofactor evidence="1">
        <name>FAD</name>
        <dbReference type="ChEBI" id="CHEBI:57692"/>
    </cofactor>
</comment>
<feature type="domain" description="Acyl-CoA dehydrogenase/oxidase C-terminal" evidence="7">
    <location>
        <begin position="194"/>
        <end position="313"/>
    </location>
</feature>
<dbReference type="Gene3D" id="1.10.540.10">
    <property type="entry name" value="Acyl-CoA dehydrogenase/oxidase, N-terminal domain"/>
    <property type="match status" value="1"/>
</dbReference>
<evidence type="ECO:0000256" key="5">
    <source>
        <dbReference type="ARBA" id="ARBA00023002"/>
    </source>
</evidence>
<keyword evidence="9" id="KW-1185">Reference proteome</keyword>
<evidence type="ECO:0000256" key="4">
    <source>
        <dbReference type="ARBA" id="ARBA00022827"/>
    </source>
</evidence>
<evidence type="ECO:0000256" key="6">
    <source>
        <dbReference type="SAM" id="MobiDB-lite"/>
    </source>
</evidence>
<dbReference type="EMBL" id="CP000542">
    <property type="protein sequence ID" value="ABM59744.1"/>
    <property type="molecule type" value="Genomic_DNA"/>
</dbReference>
<dbReference type="Gene3D" id="1.20.140.10">
    <property type="entry name" value="Butyryl-CoA Dehydrogenase, subunit A, domain 3"/>
    <property type="match status" value="1"/>
</dbReference>
<dbReference type="SUPFAM" id="SSF47203">
    <property type="entry name" value="Acyl-CoA dehydrogenase C-terminal domain-like"/>
    <property type="match status" value="1"/>
</dbReference>
<dbReference type="STRING" id="391735.Veis_4039"/>
<feature type="compositionally biased region" description="Gly residues" evidence="6">
    <location>
        <begin position="369"/>
        <end position="382"/>
    </location>
</feature>
<dbReference type="PANTHER" id="PTHR43884">
    <property type="entry name" value="ACYL-COA DEHYDROGENASE"/>
    <property type="match status" value="1"/>
</dbReference>
<dbReference type="Proteomes" id="UP000000374">
    <property type="component" value="Chromosome"/>
</dbReference>
<evidence type="ECO:0000256" key="2">
    <source>
        <dbReference type="ARBA" id="ARBA00009347"/>
    </source>
</evidence>
<evidence type="ECO:0000256" key="1">
    <source>
        <dbReference type="ARBA" id="ARBA00001974"/>
    </source>
</evidence>
<dbReference type="eggNOG" id="COG1960">
    <property type="taxonomic scope" value="Bacteria"/>
</dbReference>
<evidence type="ECO:0000313" key="8">
    <source>
        <dbReference type="EMBL" id="ABM59744.1"/>
    </source>
</evidence>
<comment type="similarity">
    <text evidence="2">Belongs to the acyl-CoA dehydrogenase family.</text>
</comment>
<evidence type="ECO:0000256" key="3">
    <source>
        <dbReference type="ARBA" id="ARBA00022630"/>
    </source>
</evidence>
<dbReference type="PANTHER" id="PTHR43884:SF20">
    <property type="entry name" value="ACYL-COA DEHYDROGENASE FADE28"/>
    <property type="match status" value="1"/>
</dbReference>
<dbReference type="InterPro" id="IPR009100">
    <property type="entry name" value="AcylCoA_DH/oxidase_NM_dom_sf"/>
</dbReference>
<keyword evidence="5" id="KW-0560">Oxidoreductase</keyword>
<dbReference type="InterPro" id="IPR009075">
    <property type="entry name" value="AcylCo_DH/oxidase_C"/>
</dbReference>
<accession>A1WQ37</accession>
<sequence length="382" mass="39575">MDTLDTRDDLFADAAGPLLRDQCSAGQVRAIEAGGSPRALWTHLENAGFADALLPEDQGGAGLSLAQVFAVWELCGAHHLPVPLAETMVARALLAQAGCAAAAGGSITLAQGRVDAAGGLHCANASLGRVADAALVQHAGGWQLLPVAQARAEPAAFCLDAHLHWSAAQVAAAPLLPLVLRHGLDLRTLQACLTAALLSGNLASVLLRTLEYANTRQQFGRPIGKFQAIQHQLAVMSEHVCAARMAAQLGCQSADWLPERLRVAVAKARTSQAALAVAEASHAIHGAIGFTQECDLQLFTRRLHAWRQTAGSESFWHAVAGAALVDQHQGLTLDLLRATTDVTVPSRSSAATPRPCEIPAAPQAPGPGVDEGPGGGRPGGHA</sequence>
<dbReference type="SUPFAM" id="SSF56645">
    <property type="entry name" value="Acyl-CoA dehydrogenase NM domain-like"/>
    <property type="match status" value="1"/>
</dbReference>